<dbReference type="InterPro" id="IPR013786">
    <property type="entry name" value="AcylCoA_DH/ox_N"/>
</dbReference>
<dbReference type="Pfam" id="PF08028">
    <property type="entry name" value="Acyl-CoA_dh_2"/>
    <property type="match status" value="1"/>
</dbReference>
<reference evidence="4 5" key="1">
    <citation type="submission" date="2021-12" db="EMBL/GenBank/DDBJ databases">
        <title>Siccirubricoccus leaddurans sp. nov., a high concentration Zn2+ tolerance bacterium.</title>
        <authorList>
            <person name="Cao Y."/>
        </authorList>
    </citation>
    <scope>NUCLEOTIDE SEQUENCE [LARGE SCALE GENOMIC DNA]</scope>
    <source>
        <strain evidence="4 5">KC 17139</strain>
    </source>
</reference>
<dbReference type="InterPro" id="IPR036250">
    <property type="entry name" value="AcylCo_DH-like_C"/>
</dbReference>
<feature type="domain" description="Acyl-CoA dehydrogenase/oxidase N-terminal" evidence="2">
    <location>
        <begin position="18"/>
        <end position="86"/>
    </location>
</feature>
<dbReference type="PANTHER" id="PTHR43884">
    <property type="entry name" value="ACYL-COA DEHYDROGENASE"/>
    <property type="match status" value="1"/>
</dbReference>
<protein>
    <submittedName>
        <fullName evidence="4">Acyl-CoA dehydrogenase family protein</fullName>
    </submittedName>
</protein>
<name>A0ABT1D912_9PROT</name>
<dbReference type="InterPro" id="IPR037069">
    <property type="entry name" value="AcylCoA_DH/ox_N_sf"/>
</dbReference>
<proteinExistence type="predicted"/>
<dbReference type="Gene3D" id="1.20.140.10">
    <property type="entry name" value="Butyryl-CoA Dehydrogenase, subunit A, domain 3"/>
    <property type="match status" value="1"/>
</dbReference>
<comment type="caution">
    <text evidence="4">The sequence shown here is derived from an EMBL/GenBank/DDBJ whole genome shotgun (WGS) entry which is preliminary data.</text>
</comment>
<evidence type="ECO:0000256" key="1">
    <source>
        <dbReference type="ARBA" id="ARBA00023002"/>
    </source>
</evidence>
<organism evidence="4 5">
    <name type="scientific">Siccirubricoccus soli</name>
    <dbReference type="NCBI Taxonomy" id="2899147"/>
    <lineage>
        <taxon>Bacteria</taxon>
        <taxon>Pseudomonadati</taxon>
        <taxon>Pseudomonadota</taxon>
        <taxon>Alphaproteobacteria</taxon>
        <taxon>Acetobacterales</taxon>
        <taxon>Roseomonadaceae</taxon>
        <taxon>Siccirubricoccus</taxon>
    </lineage>
</organism>
<dbReference type="PIRSF" id="PIRSF016578">
    <property type="entry name" value="HsaA"/>
    <property type="match status" value="1"/>
</dbReference>
<evidence type="ECO:0000259" key="2">
    <source>
        <dbReference type="Pfam" id="PF02771"/>
    </source>
</evidence>
<dbReference type="PANTHER" id="PTHR43884:SF12">
    <property type="entry name" value="ISOVALERYL-COA DEHYDROGENASE, MITOCHONDRIAL-RELATED"/>
    <property type="match status" value="1"/>
</dbReference>
<dbReference type="InterPro" id="IPR046373">
    <property type="entry name" value="Acyl-CoA_Oxase/DH_mid-dom_sf"/>
</dbReference>
<dbReference type="Proteomes" id="UP001523392">
    <property type="component" value="Unassembled WGS sequence"/>
</dbReference>
<keyword evidence="5" id="KW-1185">Reference proteome</keyword>
<sequence>MHSSSLLAAARRLAPLVRAAAPEAERLRRCPPDLAQALTEAGLFQLYLPRALGGPELAPLEAFEVVEEISRADGSVGWCLMLAAAMSLNVARLPLEAGRELAGTPADYRGAGSARSGGRAVAVPGGYRVTGRWNFASGIDHARWLYATCTEMAGEAPRLTAAGKPQLRALWIPKAQVTVIDTWHVMGMRGTGSQDVAVEDVFVPAHLSTPSDAPPALTTPLYHPRAWQCVTWTVSAANALGIARGAIEALMALAGSEASTMNTQLLRDRPAVQARLGEAEAIVQAARAYVVAAIGRLWAVVSEGRDPGDAEIAQARLAITHAMHESVRAVDKLFHVAGTNAIYASLPLERAFRDLHVVVQHGAALPQYFESAGKVLLGLRPSDPGW</sequence>
<dbReference type="InterPro" id="IPR009100">
    <property type="entry name" value="AcylCoA_DH/oxidase_NM_dom_sf"/>
</dbReference>
<dbReference type="InterPro" id="IPR013107">
    <property type="entry name" value="Acyl-CoA_DH_C"/>
</dbReference>
<keyword evidence="1" id="KW-0560">Oxidoreductase</keyword>
<evidence type="ECO:0000313" key="4">
    <source>
        <dbReference type="EMBL" id="MCO6417674.1"/>
    </source>
</evidence>
<evidence type="ECO:0000313" key="5">
    <source>
        <dbReference type="Proteomes" id="UP001523392"/>
    </source>
</evidence>
<dbReference type="EMBL" id="JAFIRR010000101">
    <property type="protein sequence ID" value="MCO6417674.1"/>
    <property type="molecule type" value="Genomic_DNA"/>
</dbReference>
<dbReference type="Gene3D" id="2.40.110.10">
    <property type="entry name" value="Butyryl-CoA Dehydrogenase, subunit A, domain 2"/>
    <property type="match status" value="1"/>
</dbReference>
<dbReference type="SUPFAM" id="SSF56645">
    <property type="entry name" value="Acyl-CoA dehydrogenase NM domain-like"/>
    <property type="match status" value="1"/>
</dbReference>
<dbReference type="RefSeq" id="WP_252954369.1">
    <property type="nucleotide sequence ID" value="NZ_JAFIRR010000101.1"/>
</dbReference>
<dbReference type="Pfam" id="PF02771">
    <property type="entry name" value="Acyl-CoA_dh_N"/>
    <property type="match status" value="1"/>
</dbReference>
<accession>A0ABT1D912</accession>
<feature type="domain" description="Acyl-CoA dehydrogenase C-terminal" evidence="3">
    <location>
        <begin position="234"/>
        <end position="363"/>
    </location>
</feature>
<dbReference type="Gene3D" id="1.10.540.10">
    <property type="entry name" value="Acyl-CoA dehydrogenase/oxidase, N-terminal domain"/>
    <property type="match status" value="1"/>
</dbReference>
<evidence type="ECO:0000259" key="3">
    <source>
        <dbReference type="Pfam" id="PF08028"/>
    </source>
</evidence>
<gene>
    <name evidence="4" type="ORF">JYK14_16110</name>
</gene>
<dbReference type="SUPFAM" id="SSF47203">
    <property type="entry name" value="Acyl-CoA dehydrogenase C-terminal domain-like"/>
    <property type="match status" value="1"/>
</dbReference>